<reference evidence="13 16" key="1">
    <citation type="journal article" date="2011" name="Nature">
        <title>The Medicago genome provides insight into the evolution of rhizobial symbioses.</title>
        <authorList>
            <person name="Young N.D."/>
            <person name="Debelle F."/>
            <person name="Oldroyd G.E."/>
            <person name="Geurts R."/>
            <person name="Cannon S.B."/>
            <person name="Udvardi M.K."/>
            <person name="Benedito V.A."/>
            <person name="Mayer K.F."/>
            <person name="Gouzy J."/>
            <person name="Schoof H."/>
            <person name="Van de Peer Y."/>
            <person name="Proost S."/>
            <person name="Cook D.R."/>
            <person name="Meyers B.C."/>
            <person name="Spannagl M."/>
            <person name="Cheung F."/>
            <person name="De Mita S."/>
            <person name="Krishnakumar V."/>
            <person name="Gundlach H."/>
            <person name="Zhou S."/>
            <person name="Mudge J."/>
            <person name="Bharti A.K."/>
            <person name="Murray J.D."/>
            <person name="Naoumkina M.A."/>
            <person name="Rosen B."/>
            <person name="Silverstein K.A."/>
            <person name="Tang H."/>
            <person name="Rombauts S."/>
            <person name="Zhao P.X."/>
            <person name="Zhou P."/>
            <person name="Barbe V."/>
            <person name="Bardou P."/>
            <person name="Bechner M."/>
            <person name="Bellec A."/>
            <person name="Berger A."/>
            <person name="Berges H."/>
            <person name="Bidwell S."/>
            <person name="Bisseling T."/>
            <person name="Choisne N."/>
            <person name="Couloux A."/>
            <person name="Denny R."/>
            <person name="Deshpande S."/>
            <person name="Dai X."/>
            <person name="Doyle J.J."/>
            <person name="Dudez A.M."/>
            <person name="Farmer A.D."/>
            <person name="Fouteau S."/>
            <person name="Franken C."/>
            <person name="Gibelin C."/>
            <person name="Gish J."/>
            <person name="Goldstein S."/>
            <person name="Gonzalez A.J."/>
            <person name="Green P.J."/>
            <person name="Hallab A."/>
            <person name="Hartog M."/>
            <person name="Hua A."/>
            <person name="Humphray S.J."/>
            <person name="Jeong D.H."/>
            <person name="Jing Y."/>
            <person name="Jocker A."/>
            <person name="Kenton S.M."/>
            <person name="Kim D.J."/>
            <person name="Klee K."/>
            <person name="Lai H."/>
            <person name="Lang C."/>
            <person name="Lin S."/>
            <person name="Macmil S.L."/>
            <person name="Magdelenat G."/>
            <person name="Matthews L."/>
            <person name="McCorrison J."/>
            <person name="Monaghan E.L."/>
            <person name="Mun J.H."/>
            <person name="Najar F.Z."/>
            <person name="Nicholson C."/>
            <person name="Noirot C."/>
            <person name="O'Bleness M."/>
            <person name="Paule C.R."/>
            <person name="Poulain J."/>
            <person name="Prion F."/>
            <person name="Qin B."/>
            <person name="Qu C."/>
            <person name="Retzel E.F."/>
            <person name="Riddle C."/>
            <person name="Sallet E."/>
            <person name="Samain S."/>
            <person name="Samson N."/>
            <person name="Sanders I."/>
            <person name="Saurat O."/>
            <person name="Scarpelli C."/>
            <person name="Schiex T."/>
            <person name="Segurens B."/>
            <person name="Severin A.J."/>
            <person name="Sherrier D.J."/>
            <person name="Shi R."/>
            <person name="Sims S."/>
            <person name="Singer S.R."/>
            <person name="Sinharoy S."/>
            <person name="Sterck L."/>
            <person name="Viollet A."/>
            <person name="Wang B.B."/>
            <person name="Wang K."/>
            <person name="Wang M."/>
            <person name="Wang X."/>
            <person name="Warfsmann J."/>
            <person name="Weissenbach J."/>
            <person name="White D.D."/>
            <person name="White J.D."/>
            <person name="Wiley G.B."/>
            <person name="Wincker P."/>
            <person name="Xing Y."/>
            <person name="Yang L."/>
            <person name="Yao Z."/>
            <person name="Ying F."/>
            <person name="Zhai J."/>
            <person name="Zhou L."/>
            <person name="Zuber A."/>
            <person name="Denarie J."/>
            <person name="Dixon R.A."/>
            <person name="May G.D."/>
            <person name="Schwartz D.C."/>
            <person name="Rogers J."/>
            <person name="Quetier F."/>
            <person name="Town C.D."/>
            <person name="Roe B.A."/>
        </authorList>
    </citation>
    <scope>NUCLEOTIDE SEQUENCE [LARGE SCALE GENOMIC DNA]</scope>
    <source>
        <strain evidence="13">A17</strain>
        <strain evidence="15 16">cv. Jemalong A17</strain>
    </source>
</reference>
<dbReference type="PROSITE" id="PS50071">
    <property type="entry name" value="HOMEOBOX_2"/>
    <property type="match status" value="1"/>
</dbReference>
<evidence type="ECO:0000256" key="4">
    <source>
        <dbReference type="ARBA" id="ARBA00023125"/>
    </source>
</evidence>
<comment type="subcellular location">
    <subcellularLocation>
        <location evidence="1 9 10">Nucleus</location>
    </subcellularLocation>
</comment>
<evidence type="ECO:0000256" key="10">
    <source>
        <dbReference type="RuleBase" id="RU000682"/>
    </source>
</evidence>
<evidence type="ECO:0000313" key="15">
    <source>
        <dbReference type="EnsemblPlants" id="KEH30134"/>
    </source>
</evidence>
<feature type="compositionally biased region" description="Acidic residues" evidence="11">
    <location>
        <begin position="1"/>
        <end position="11"/>
    </location>
</feature>
<dbReference type="EnsemblPlants" id="KEH30134">
    <property type="protein sequence ID" value="KEH30134"/>
    <property type="gene ID" value="MTR_4g063735"/>
</dbReference>
<evidence type="ECO:0000256" key="6">
    <source>
        <dbReference type="ARBA" id="ARBA00023163"/>
    </source>
</evidence>
<keyword evidence="6" id="KW-0804">Transcription</keyword>
<dbReference type="PANTHER" id="PTHR45940:SF6">
    <property type="entry name" value="WUSCHEL-RELATED HOMEOBOX 2"/>
    <property type="match status" value="1"/>
</dbReference>
<evidence type="ECO:0000313" key="14">
    <source>
        <dbReference type="EMBL" id="RHN60947.1"/>
    </source>
</evidence>
<evidence type="ECO:0000313" key="17">
    <source>
        <dbReference type="Proteomes" id="UP000265566"/>
    </source>
</evidence>
<dbReference type="Proteomes" id="UP000002051">
    <property type="component" value="Chromosome 4"/>
</dbReference>
<dbReference type="STRING" id="3880.A0A072UK53"/>
<dbReference type="InterPro" id="IPR044555">
    <property type="entry name" value="WUSCHEL-like"/>
</dbReference>
<dbReference type="GO" id="GO:0099402">
    <property type="term" value="P:plant organ development"/>
    <property type="evidence" value="ECO:0007669"/>
    <property type="project" value="InterPro"/>
</dbReference>
<reference evidence="13 16" key="2">
    <citation type="journal article" date="2014" name="BMC Genomics">
        <title>An improved genome release (version Mt4.0) for the model legume Medicago truncatula.</title>
        <authorList>
            <person name="Tang H."/>
            <person name="Krishnakumar V."/>
            <person name="Bidwell S."/>
            <person name="Rosen B."/>
            <person name="Chan A."/>
            <person name="Zhou S."/>
            <person name="Gentzbittel L."/>
            <person name="Childs K.L."/>
            <person name="Yandell M."/>
            <person name="Gundlach H."/>
            <person name="Mayer K.F."/>
            <person name="Schwartz D.C."/>
            <person name="Town C.D."/>
        </authorList>
    </citation>
    <scope>GENOME REANNOTATION</scope>
    <source>
        <strain evidence="13">A17</strain>
        <strain evidence="15 16">cv. Jemalong A17</strain>
    </source>
</reference>
<comment type="similarity">
    <text evidence="8">Belongs to the WUS homeobox family.</text>
</comment>
<evidence type="ECO:0000256" key="11">
    <source>
        <dbReference type="SAM" id="MobiDB-lite"/>
    </source>
</evidence>
<dbReference type="EMBL" id="CM001220">
    <property type="protein sequence ID" value="KEH30134.1"/>
    <property type="molecule type" value="Genomic_DNA"/>
</dbReference>
<dbReference type="Gramene" id="rna23349">
    <property type="protein sequence ID" value="RHN60947.1"/>
    <property type="gene ID" value="gene23349"/>
</dbReference>
<dbReference type="Gene3D" id="1.10.10.60">
    <property type="entry name" value="Homeodomain-like"/>
    <property type="match status" value="1"/>
</dbReference>
<reference evidence="17" key="4">
    <citation type="journal article" date="2018" name="Nat. Plants">
        <title>Whole-genome landscape of Medicago truncatula symbiotic genes.</title>
        <authorList>
            <person name="Pecrix Y."/>
            <person name="Staton S.E."/>
            <person name="Sallet E."/>
            <person name="Lelandais-Briere C."/>
            <person name="Moreau S."/>
            <person name="Carrere S."/>
            <person name="Blein T."/>
            <person name="Jardinaud M.F."/>
            <person name="Latrasse D."/>
            <person name="Zouine M."/>
            <person name="Zahm M."/>
            <person name="Kreplak J."/>
            <person name="Mayjonade B."/>
            <person name="Satge C."/>
            <person name="Perez M."/>
            <person name="Cauet S."/>
            <person name="Marande W."/>
            <person name="Chantry-Darmon C."/>
            <person name="Lopez-Roques C."/>
            <person name="Bouchez O."/>
            <person name="Berard A."/>
            <person name="Debelle F."/>
            <person name="Munos S."/>
            <person name="Bendahmane A."/>
            <person name="Berges H."/>
            <person name="Niebel A."/>
            <person name="Buitink J."/>
            <person name="Frugier F."/>
            <person name="Benhamed M."/>
            <person name="Crespi M."/>
            <person name="Gouzy J."/>
            <person name="Gamas P."/>
        </authorList>
    </citation>
    <scope>NUCLEOTIDE SEQUENCE [LARGE SCALE GENOMIC DNA]</scope>
    <source>
        <strain evidence="17">cv. Jemalong A17</strain>
    </source>
</reference>
<dbReference type="HOGENOM" id="CLU_070454_0_0_1"/>
<evidence type="ECO:0000256" key="5">
    <source>
        <dbReference type="ARBA" id="ARBA00023155"/>
    </source>
</evidence>
<keyword evidence="7 9" id="KW-0539">Nucleus</keyword>
<reference evidence="15" key="3">
    <citation type="submission" date="2015-04" db="UniProtKB">
        <authorList>
            <consortium name="EnsemblPlants"/>
        </authorList>
    </citation>
    <scope>IDENTIFICATION</scope>
    <source>
        <strain evidence="15">cv. Jemalong A17</strain>
    </source>
</reference>
<feature type="compositionally biased region" description="Low complexity" evidence="11">
    <location>
        <begin position="12"/>
        <end position="24"/>
    </location>
</feature>
<feature type="region of interest" description="Disordered" evidence="11">
    <location>
        <begin position="1"/>
        <end position="28"/>
    </location>
</feature>
<evidence type="ECO:0000256" key="7">
    <source>
        <dbReference type="ARBA" id="ARBA00023242"/>
    </source>
</evidence>
<keyword evidence="3" id="KW-0805">Transcription regulation</keyword>
<evidence type="ECO:0000256" key="9">
    <source>
        <dbReference type="PROSITE-ProRule" id="PRU00108"/>
    </source>
</evidence>
<dbReference type="InterPro" id="IPR001356">
    <property type="entry name" value="HD"/>
</dbReference>
<organism evidence="13 16">
    <name type="scientific">Medicago truncatula</name>
    <name type="common">Barrel medic</name>
    <name type="synonym">Medicago tribuloides</name>
    <dbReference type="NCBI Taxonomy" id="3880"/>
    <lineage>
        <taxon>Eukaryota</taxon>
        <taxon>Viridiplantae</taxon>
        <taxon>Streptophyta</taxon>
        <taxon>Embryophyta</taxon>
        <taxon>Tracheophyta</taxon>
        <taxon>Spermatophyta</taxon>
        <taxon>Magnoliopsida</taxon>
        <taxon>eudicotyledons</taxon>
        <taxon>Gunneridae</taxon>
        <taxon>Pentapetalae</taxon>
        <taxon>rosids</taxon>
        <taxon>fabids</taxon>
        <taxon>Fabales</taxon>
        <taxon>Fabaceae</taxon>
        <taxon>Papilionoideae</taxon>
        <taxon>50 kb inversion clade</taxon>
        <taxon>NPAAA clade</taxon>
        <taxon>Hologalegina</taxon>
        <taxon>IRL clade</taxon>
        <taxon>Trifolieae</taxon>
        <taxon>Medicago</taxon>
    </lineage>
</organism>
<feature type="DNA-binding region" description="Homeobox" evidence="9">
    <location>
        <begin position="21"/>
        <end position="85"/>
    </location>
</feature>
<dbReference type="GO" id="GO:0003677">
    <property type="term" value="F:DNA binding"/>
    <property type="evidence" value="ECO:0007669"/>
    <property type="project" value="UniProtKB-UniRule"/>
</dbReference>
<reference evidence="14" key="5">
    <citation type="journal article" date="2018" name="Nat. Plants">
        <title>Whole-genome landscape of Medicago truncatula symbiotic genes.</title>
        <authorList>
            <person name="Pecrix Y."/>
            <person name="Gamas P."/>
            <person name="Carrere S."/>
        </authorList>
    </citation>
    <scope>NUCLEOTIDE SEQUENCE</scope>
    <source>
        <tissue evidence="14">Leaves</tissue>
    </source>
</reference>
<evidence type="ECO:0000256" key="8">
    <source>
        <dbReference type="ARBA" id="ARBA00024040"/>
    </source>
</evidence>
<dbReference type="CDD" id="cd00086">
    <property type="entry name" value="homeodomain"/>
    <property type="match status" value="1"/>
</dbReference>
<accession>A0A072UK53</accession>
<dbReference type="Proteomes" id="UP000265566">
    <property type="component" value="Chromosome 4"/>
</dbReference>
<dbReference type="Pfam" id="PF00046">
    <property type="entry name" value="Homeodomain"/>
    <property type="match status" value="1"/>
</dbReference>
<gene>
    <name evidence="13" type="ordered locus">MTR_4g063735</name>
    <name evidence="14" type="ORF">MtrunA17_Chr4g0031341</name>
</gene>
<evidence type="ECO:0000256" key="2">
    <source>
        <dbReference type="ARBA" id="ARBA00022473"/>
    </source>
</evidence>
<dbReference type="PANTHER" id="PTHR45940">
    <property type="entry name" value="WUSCHEL-RELATED HOMEOBOX 1-RELATED"/>
    <property type="match status" value="1"/>
</dbReference>
<feature type="domain" description="Homeobox" evidence="12">
    <location>
        <begin position="19"/>
        <end position="84"/>
    </location>
</feature>
<dbReference type="GO" id="GO:0005634">
    <property type="term" value="C:nucleus"/>
    <property type="evidence" value="ECO:0007669"/>
    <property type="project" value="UniProtKB-SubCell"/>
</dbReference>
<evidence type="ECO:0000256" key="1">
    <source>
        <dbReference type="ARBA" id="ARBA00004123"/>
    </source>
</evidence>
<evidence type="ECO:0000313" key="16">
    <source>
        <dbReference type="Proteomes" id="UP000002051"/>
    </source>
</evidence>
<evidence type="ECO:0000259" key="12">
    <source>
        <dbReference type="PROSITE" id="PS50071"/>
    </source>
</evidence>
<dbReference type="GO" id="GO:0003700">
    <property type="term" value="F:DNA-binding transcription factor activity"/>
    <property type="evidence" value="ECO:0007669"/>
    <property type="project" value="InterPro"/>
</dbReference>
<protein>
    <submittedName>
        <fullName evidence="14">Putative transcription factor Homobox-WOX family</fullName>
    </submittedName>
    <submittedName>
        <fullName evidence="13">Wuschel-related homeobox protein</fullName>
    </submittedName>
</protein>
<dbReference type="SUPFAM" id="SSF46689">
    <property type="entry name" value="Homeodomain-like"/>
    <property type="match status" value="1"/>
</dbReference>
<evidence type="ECO:0000313" key="13">
    <source>
        <dbReference type="EMBL" id="KEH30134.1"/>
    </source>
</evidence>
<keyword evidence="16" id="KW-1185">Reference proteome</keyword>
<name>A0A072UK53_MEDTR</name>
<dbReference type="EMBL" id="PSQE01000004">
    <property type="protein sequence ID" value="RHN60947.1"/>
    <property type="molecule type" value="Genomic_DNA"/>
</dbReference>
<keyword evidence="4 9" id="KW-0238">DNA-binding</keyword>
<feature type="compositionally biased region" description="Low complexity" evidence="11">
    <location>
        <begin position="212"/>
        <end position="227"/>
    </location>
</feature>
<evidence type="ECO:0000256" key="3">
    <source>
        <dbReference type="ARBA" id="ARBA00023015"/>
    </source>
</evidence>
<keyword evidence="2" id="KW-0217">Developmental protein</keyword>
<dbReference type="AlphaFoldDB" id="A0A072UK53"/>
<dbReference type="FunFam" id="1.10.10.60:FF:000146">
    <property type="entry name" value="WUSCHEL-related homeobox 4"/>
    <property type="match status" value="1"/>
</dbReference>
<dbReference type="InterPro" id="IPR009057">
    <property type="entry name" value="Homeodomain-like_sf"/>
</dbReference>
<dbReference type="SMART" id="SM00389">
    <property type="entry name" value="HOX"/>
    <property type="match status" value="1"/>
</dbReference>
<keyword evidence="5 9" id="KW-0371">Homeobox</keyword>
<proteinExistence type="inferred from homology"/>
<sequence length="257" mass="29192">MEGENNNEMNEEGSNGNNSISSSSRWNPTKEQISMLENLYKQGIKTPSAEEIQEITARLRVYGHIEGKNVFYWFQNHKARQRQKQKQESIAYFNRLLHRPQPIYPSPICPNAMRAPYCVPQPQSHEISYYPQNPKVLLPAVGYRRNHAEKVMSNSNGMSNICNSPMVYNENMQQRILNPNYDFGYSNQETLDLFPLHPTGILEGKSTDQVSSIVSVSADSSTDTHSGSSHHEINQDHGYNGNKPFFDFFNNSAGQGS</sequence>
<feature type="region of interest" description="Disordered" evidence="11">
    <location>
        <begin position="212"/>
        <end position="237"/>
    </location>
</feature>